<evidence type="ECO:0000313" key="1">
    <source>
        <dbReference type="EMBL" id="MBX59296.1"/>
    </source>
</evidence>
<name>A0A2P2PX10_RHIMU</name>
<organism evidence="1">
    <name type="scientific">Rhizophora mucronata</name>
    <name type="common">Asiatic mangrove</name>
    <dbReference type="NCBI Taxonomy" id="61149"/>
    <lineage>
        <taxon>Eukaryota</taxon>
        <taxon>Viridiplantae</taxon>
        <taxon>Streptophyta</taxon>
        <taxon>Embryophyta</taxon>
        <taxon>Tracheophyta</taxon>
        <taxon>Spermatophyta</taxon>
        <taxon>Magnoliopsida</taxon>
        <taxon>eudicotyledons</taxon>
        <taxon>Gunneridae</taxon>
        <taxon>Pentapetalae</taxon>
        <taxon>rosids</taxon>
        <taxon>fabids</taxon>
        <taxon>Malpighiales</taxon>
        <taxon>Rhizophoraceae</taxon>
        <taxon>Rhizophora</taxon>
    </lineage>
</organism>
<sequence length="41" mass="4769">MSQFTISLYATNLCKSSHVLRLIFLVATLNQSTRTEYIIYQ</sequence>
<accession>A0A2P2PX10</accession>
<dbReference type="EMBL" id="GGEC01078812">
    <property type="protein sequence ID" value="MBX59296.1"/>
    <property type="molecule type" value="Transcribed_RNA"/>
</dbReference>
<proteinExistence type="predicted"/>
<protein>
    <submittedName>
        <fullName evidence="1">Uncharacterized protein</fullName>
    </submittedName>
</protein>
<dbReference type="AlphaFoldDB" id="A0A2P2PX10"/>
<reference evidence="1" key="1">
    <citation type="submission" date="2018-02" db="EMBL/GenBank/DDBJ databases">
        <title>Rhizophora mucronata_Transcriptome.</title>
        <authorList>
            <person name="Meera S.P."/>
            <person name="Sreeshan A."/>
            <person name="Augustine A."/>
        </authorList>
    </citation>
    <scope>NUCLEOTIDE SEQUENCE</scope>
    <source>
        <tissue evidence="1">Leaf</tissue>
    </source>
</reference>